<gene>
    <name evidence="1" type="ORF">Pyn_30495</name>
</gene>
<sequence length="69" mass="7884">MEKIKDFKDEKVGDMVVMAAGSLQQPREWVNGHWMLAAVKRKVSEFSWLLRGLQQPRGVGFAWAMPPNV</sequence>
<dbReference type="EMBL" id="PJQY01003162">
    <property type="protein sequence ID" value="PQM39736.1"/>
    <property type="molecule type" value="Genomic_DNA"/>
</dbReference>
<proteinExistence type="predicted"/>
<name>A0A314USJ2_PRUYE</name>
<accession>A0A314USJ2</accession>
<evidence type="ECO:0000313" key="2">
    <source>
        <dbReference type="Proteomes" id="UP000250321"/>
    </source>
</evidence>
<reference evidence="1 2" key="1">
    <citation type="submission" date="2018-02" db="EMBL/GenBank/DDBJ databases">
        <title>Draft genome of wild Prunus yedoensis var. nudiflora.</title>
        <authorList>
            <person name="Baek S."/>
            <person name="Kim J.-H."/>
            <person name="Choi K."/>
            <person name="Kim G.-B."/>
            <person name="Cho A."/>
            <person name="Jang H."/>
            <person name="Shin C.-H."/>
            <person name="Yu H.-J."/>
            <person name="Mun J.-H."/>
        </authorList>
    </citation>
    <scope>NUCLEOTIDE SEQUENCE [LARGE SCALE GENOMIC DNA]</scope>
    <source>
        <strain evidence="2">cv. Jeju island</strain>
        <tissue evidence="1">Leaf</tissue>
    </source>
</reference>
<protein>
    <submittedName>
        <fullName evidence="1">Uncharacterized protein</fullName>
    </submittedName>
</protein>
<organism evidence="1 2">
    <name type="scientific">Prunus yedoensis var. nudiflora</name>
    <dbReference type="NCBI Taxonomy" id="2094558"/>
    <lineage>
        <taxon>Eukaryota</taxon>
        <taxon>Viridiplantae</taxon>
        <taxon>Streptophyta</taxon>
        <taxon>Embryophyta</taxon>
        <taxon>Tracheophyta</taxon>
        <taxon>Spermatophyta</taxon>
        <taxon>Magnoliopsida</taxon>
        <taxon>eudicotyledons</taxon>
        <taxon>Gunneridae</taxon>
        <taxon>Pentapetalae</taxon>
        <taxon>rosids</taxon>
        <taxon>fabids</taxon>
        <taxon>Rosales</taxon>
        <taxon>Rosaceae</taxon>
        <taxon>Amygdaloideae</taxon>
        <taxon>Amygdaleae</taxon>
        <taxon>Prunus</taxon>
    </lineage>
</organism>
<comment type="caution">
    <text evidence="1">The sequence shown here is derived from an EMBL/GenBank/DDBJ whole genome shotgun (WGS) entry which is preliminary data.</text>
</comment>
<keyword evidence="2" id="KW-1185">Reference proteome</keyword>
<dbReference type="AlphaFoldDB" id="A0A314USJ2"/>
<dbReference type="Proteomes" id="UP000250321">
    <property type="component" value="Unassembled WGS sequence"/>
</dbReference>
<evidence type="ECO:0000313" key="1">
    <source>
        <dbReference type="EMBL" id="PQM39736.1"/>
    </source>
</evidence>